<gene>
    <name evidence="1" type="ORF">CK503_04845</name>
</gene>
<dbReference type="EMBL" id="NSKE01000003">
    <property type="protein sequence ID" value="PAU94804.1"/>
    <property type="molecule type" value="Genomic_DNA"/>
</dbReference>
<sequence length="99" mass="10981">MYKDLADAVESLKEQGYTNIFELEDDCITCKSLQKEFNPDELTIVESHPFDQGTDPGSESSVHAITTESGDKGFLVISYGMYVEPGKATIIDRLLNNSE</sequence>
<dbReference type="AlphaFoldDB" id="A0A2A2GCU0"/>
<accession>A0A2A2GCU0</accession>
<organism evidence="1 2">
    <name type="scientific">Fodinibius salipaludis</name>
    <dbReference type="NCBI Taxonomy" id="2032627"/>
    <lineage>
        <taxon>Bacteria</taxon>
        <taxon>Pseudomonadati</taxon>
        <taxon>Balneolota</taxon>
        <taxon>Balneolia</taxon>
        <taxon>Balneolales</taxon>
        <taxon>Balneolaceae</taxon>
        <taxon>Fodinibius</taxon>
    </lineage>
</organism>
<comment type="caution">
    <text evidence="1">The sequence shown here is derived from an EMBL/GenBank/DDBJ whole genome shotgun (WGS) entry which is preliminary data.</text>
</comment>
<dbReference type="Proteomes" id="UP000218831">
    <property type="component" value="Unassembled WGS sequence"/>
</dbReference>
<dbReference type="RefSeq" id="WP_095605671.1">
    <property type="nucleotide sequence ID" value="NZ_NSKE01000003.1"/>
</dbReference>
<proteinExistence type="predicted"/>
<name>A0A2A2GCU0_9BACT</name>
<keyword evidence="2" id="KW-1185">Reference proteome</keyword>
<evidence type="ECO:0000313" key="2">
    <source>
        <dbReference type="Proteomes" id="UP000218831"/>
    </source>
</evidence>
<evidence type="ECO:0000313" key="1">
    <source>
        <dbReference type="EMBL" id="PAU94804.1"/>
    </source>
</evidence>
<evidence type="ECO:0008006" key="3">
    <source>
        <dbReference type="Google" id="ProtNLM"/>
    </source>
</evidence>
<protein>
    <recommendedName>
        <fullName evidence="3">Phosphoribosylpyrophosphate synthetase</fullName>
    </recommendedName>
</protein>
<dbReference type="OrthoDB" id="8418771at2"/>
<reference evidence="1 2" key="1">
    <citation type="submission" date="2017-08" db="EMBL/GenBank/DDBJ databases">
        <title>Aliifodinibius alkalisoli sp. nov., isolated from saline alkaline soil.</title>
        <authorList>
            <person name="Liu D."/>
            <person name="Zhang G."/>
        </authorList>
    </citation>
    <scope>NUCLEOTIDE SEQUENCE [LARGE SCALE GENOMIC DNA]</scope>
    <source>
        <strain evidence="1 2">WN023</strain>
    </source>
</reference>